<dbReference type="PROSITE" id="PS01124">
    <property type="entry name" value="HTH_ARAC_FAMILY_2"/>
    <property type="match status" value="1"/>
</dbReference>
<evidence type="ECO:0000256" key="3">
    <source>
        <dbReference type="ARBA" id="ARBA00023163"/>
    </source>
</evidence>
<dbReference type="SMART" id="SM00342">
    <property type="entry name" value="HTH_ARAC"/>
    <property type="match status" value="1"/>
</dbReference>
<protein>
    <submittedName>
        <fullName evidence="5">Helix-turn-helix transcriptional regulator</fullName>
    </submittedName>
</protein>
<dbReference type="PANTHER" id="PTHR46796">
    <property type="entry name" value="HTH-TYPE TRANSCRIPTIONAL ACTIVATOR RHAS-RELATED"/>
    <property type="match status" value="1"/>
</dbReference>
<evidence type="ECO:0000256" key="1">
    <source>
        <dbReference type="ARBA" id="ARBA00023015"/>
    </source>
</evidence>
<gene>
    <name evidence="5" type="ORF">H8F01_20380</name>
</gene>
<dbReference type="InterPro" id="IPR009057">
    <property type="entry name" value="Homeodomain-like_sf"/>
</dbReference>
<dbReference type="Proteomes" id="UP000515873">
    <property type="component" value="Chromosome"/>
</dbReference>
<dbReference type="EMBL" id="CP060412">
    <property type="protein sequence ID" value="QNK01365.1"/>
    <property type="molecule type" value="Genomic_DNA"/>
</dbReference>
<dbReference type="PRINTS" id="PR00032">
    <property type="entry name" value="HTHARAC"/>
</dbReference>
<keyword evidence="1" id="KW-0805">Transcription regulation</keyword>
<organism evidence="5 6">
    <name type="scientific">Dyella telluris</name>
    <dbReference type="NCBI Taxonomy" id="2763498"/>
    <lineage>
        <taxon>Bacteria</taxon>
        <taxon>Pseudomonadati</taxon>
        <taxon>Pseudomonadota</taxon>
        <taxon>Gammaproteobacteria</taxon>
        <taxon>Lysobacterales</taxon>
        <taxon>Rhodanobacteraceae</taxon>
        <taxon>Dyella</taxon>
    </lineage>
</organism>
<dbReference type="GO" id="GO:0003700">
    <property type="term" value="F:DNA-binding transcription factor activity"/>
    <property type="evidence" value="ECO:0007669"/>
    <property type="project" value="InterPro"/>
</dbReference>
<keyword evidence="2" id="KW-0238">DNA-binding</keyword>
<proteinExistence type="predicted"/>
<evidence type="ECO:0000259" key="4">
    <source>
        <dbReference type="PROSITE" id="PS01124"/>
    </source>
</evidence>
<keyword evidence="3" id="KW-0804">Transcription</keyword>
<name>A0A7G8Q3K7_9GAMM</name>
<evidence type="ECO:0000256" key="2">
    <source>
        <dbReference type="ARBA" id="ARBA00023125"/>
    </source>
</evidence>
<dbReference type="InterPro" id="IPR050204">
    <property type="entry name" value="AraC_XylS_family_regulators"/>
</dbReference>
<dbReference type="PANTHER" id="PTHR46796:SF6">
    <property type="entry name" value="ARAC SUBFAMILY"/>
    <property type="match status" value="1"/>
</dbReference>
<accession>A0A7G8Q3K7</accession>
<dbReference type="InterPro" id="IPR020449">
    <property type="entry name" value="Tscrpt_reg_AraC-type_HTH"/>
</dbReference>
<reference evidence="5 6" key="1">
    <citation type="submission" date="2020-08" db="EMBL/GenBank/DDBJ databases">
        <title>Dyella sp. G9 isolated from forest soil.</title>
        <authorList>
            <person name="Fu J."/>
            <person name="Qiu L."/>
        </authorList>
    </citation>
    <scope>NUCLEOTIDE SEQUENCE [LARGE SCALE GENOMIC DNA]</scope>
    <source>
        <strain evidence="5 6">G9</strain>
    </source>
</reference>
<feature type="domain" description="HTH araC/xylS-type" evidence="4">
    <location>
        <begin position="229"/>
        <end position="327"/>
    </location>
</feature>
<dbReference type="RefSeq" id="WP_187056827.1">
    <property type="nucleotide sequence ID" value="NZ_CP060412.1"/>
</dbReference>
<keyword evidence="6" id="KW-1185">Reference proteome</keyword>
<evidence type="ECO:0000313" key="6">
    <source>
        <dbReference type="Proteomes" id="UP000515873"/>
    </source>
</evidence>
<dbReference type="Gene3D" id="1.10.10.60">
    <property type="entry name" value="Homeodomain-like"/>
    <property type="match status" value="2"/>
</dbReference>
<dbReference type="Pfam" id="PF12833">
    <property type="entry name" value="HTH_18"/>
    <property type="match status" value="1"/>
</dbReference>
<dbReference type="AlphaFoldDB" id="A0A7G8Q3K7"/>
<dbReference type="KEGG" id="dtl:H8F01_20380"/>
<dbReference type="GO" id="GO:0043565">
    <property type="term" value="F:sequence-specific DNA binding"/>
    <property type="evidence" value="ECO:0007669"/>
    <property type="project" value="InterPro"/>
</dbReference>
<dbReference type="InterPro" id="IPR018060">
    <property type="entry name" value="HTH_AraC"/>
</dbReference>
<sequence>MNGVGKAAPGPVPVVNDGRALALWDDARRSGPDFGVSMNAPVGTTGRYPAGSRLLNDANLPHFRAEHWSIAAGNLESATFDSNVVALVTSGRSRVSRRANGATYSDYVQPGTASVSPLGLKEDGGAIANAIDVLLIYLPRQLVEEEVLINCGLDPSGIELAHINSLADPTLHRIGMAMLGAMQRGPDPSHRLFLDGMHSALAGHLLGNYTVERWRPQTNTPDLDPRRLKRVLDLIELRFAETLSLSELAAQACLSEFHFSRLFRAATGLSPYRYVTHRRVEAAEQLLANTQAPQLEIALETGFGSQANFIRVFRKLTGMTPGQFRAQRRDVKTGS</sequence>
<dbReference type="SUPFAM" id="SSF46689">
    <property type="entry name" value="Homeodomain-like"/>
    <property type="match status" value="2"/>
</dbReference>
<evidence type="ECO:0000313" key="5">
    <source>
        <dbReference type="EMBL" id="QNK01365.1"/>
    </source>
</evidence>